<dbReference type="Pfam" id="PF00561">
    <property type="entry name" value="Abhydrolase_1"/>
    <property type="match status" value="1"/>
</dbReference>
<dbReference type="AlphaFoldDB" id="A0AA46PXG7"/>
<feature type="compositionally biased region" description="Polar residues" evidence="2">
    <location>
        <begin position="8"/>
        <end position="17"/>
    </location>
</feature>
<dbReference type="RefSeq" id="WP_227888032.1">
    <property type="nucleotide sequence ID" value="NZ_CP107027.1"/>
</dbReference>
<dbReference type="GO" id="GO:0016020">
    <property type="term" value="C:membrane"/>
    <property type="evidence" value="ECO:0007669"/>
    <property type="project" value="TreeGrafter"/>
</dbReference>
<dbReference type="Proteomes" id="UP001163104">
    <property type="component" value="Chromosome"/>
</dbReference>
<proteinExistence type="predicted"/>
<dbReference type="EMBL" id="CP107027">
    <property type="protein sequence ID" value="UYG94990.1"/>
    <property type="molecule type" value="Genomic_DNA"/>
</dbReference>
<reference evidence="4" key="1">
    <citation type="submission" date="2022-10" db="EMBL/GenBank/DDBJ databases">
        <title>Mechanism of multi-heavy metal repair in Cytobacillus Firmus M7.</title>
        <authorList>
            <person name="Li X."/>
            <person name="Yu C."/>
        </authorList>
    </citation>
    <scope>NUCLEOTIDE SEQUENCE</scope>
    <source>
        <strain evidence="4">M7</strain>
    </source>
</reference>
<feature type="region of interest" description="Disordered" evidence="2">
    <location>
        <begin position="1"/>
        <end position="40"/>
    </location>
</feature>
<dbReference type="InterPro" id="IPR000073">
    <property type="entry name" value="AB_hydrolase_1"/>
</dbReference>
<dbReference type="PRINTS" id="PR00111">
    <property type="entry name" value="ABHYDROLASE"/>
</dbReference>
<evidence type="ECO:0000256" key="2">
    <source>
        <dbReference type="SAM" id="MobiDB-lite"/>
    </source>
</evidence>
<gene>
    <name evidence="4" type="ORF">OD459_22855</name>
</gene>
<evidence type="ECO:0000259" key="3">
    <source>
        <dbReference type="Pfam" id="PF00561"/>
    </source>
</evidence>
<keyword evidence="1 4" id="KW-0378">Hydrolase</keyword>
<evidence type="ECO:0000313" key="4">
    <source>
        <dbReference type="EMBL" id="UYG94990.1"/>
    </source>
</evidence>
<dbReference type="GO" id="GO:0016787">
    <property type="term" value="F:hydrolase activity"/>
    <property type="evidence" value="ECO:0007669"/>
    <property type="project" value="UniProtKB-KW"/>
</dbReference>
<sequence>MTKRNIKTKSGLQSTKKSINEMEFSKELGTESKSAKRQNLTDVGNKELTEMGQTKTAPFFYGAGSRRAKNVCIERTIRMPSFIYEDTKIFYETMGKGVPIIFIHPPAMGRKVFYYQGLLAEHFQVVFPDLSGNGDTAGPETTVTIQGYAEEIKAVLDHLDIEKAVILGYSSGGIIAQEFALSYPERALGVILSGGFPEVLSETFKYEHILGMYFVKHFPGFLRYIIASSHTNDKKVRDEILEHMKKANHTMWFQFYDRSLHYSCTDRLRNLSVPLLLIYGSRDFVNQHIRSYRRYVSFQAAIIKGVSHQVPTKKWQLFNQVVTGFIQQHFK</sequence>
<accession>A0AA46PXG7</accession>
<evidence type="ECO:0000256" key="1">
    <source>
        <dbReference type="ARBA" id="ARBA00022801"/>
    </source>
</evidence>
<dbReference type="PANTHER" id="PTHR43798:SF31">
    <property type="entry name" value="AB HYDROLASE SUPERFAMILY PROTEIN YCLE"/>
    <property type="match status" value="1"/>
</dbReference>
<name>A0AA46PXG7_CYTFI</name>
<dbReference type="SUPFAM" id="SSF53474">
    <property type="entry name" value="alpha/beta-Hydrolases"/>
    <property type="match status" value="1"/>
</dbReference>
<feature type="compositionally biased region" description="Basic and acidic residues" evidence="2">
    <location>
        <begin position="18"/>
        <end position="34"/>
    </location>
</feature>
<dbReference type="InterPro" id="IPR029058">
    <property type="entry name" value="AB_hydrolase_fold"/>
</dbReference>
<dbReference type="Gene3D" id="3.40.50.1820">
    <property type="entry name" value="alpha/beta hydrolase"/>
    <property type="match status" value="1"/>
</dbReference>
<feature type="domain" description="AB hydrolase-1" evidence="3">
    <location>
        <begin position="99"/>
        <end position="229"/>
    </location>
</feature>
<dbReference type="PANTHER" id="PTHR43798">
    <property type="entry name" value="MONOACYLGLYCEROL LIPASE"/>
    <property type="match status" value="1"/>
</dbReference>
<protein>
    <submittedName>
        <fullName evidence="4">Alpha/beta hydrolase</fullName>
    </submittedName>
</protein>
<dbReference type="InterPro" id="IPR050266">
    <property type="entry name" value="AB_hydrolase_sf"/>
</dbReference>
<organism evidence="4 5">
    <name type="scientific">Cytobacillus firmus</name>
    <name type="common">Bacillus firmus</name>
    <dbReference type="NCBI Taxonomy" id="1399"/>
    <lineage>
        <taxon>Bacteria</taxon>
        <taxon>Bacillati</taxon>
        <taxon>Bacillota</taxon>
        <taxon>Bacilli</taxon>
        <taxon>Bacillales</taxon>
        <taxon>Bacillaceae</taxon>
        <taxon>Cytobacillus</taxon>
    </lineage>
</organism>
<evidence type="ECO:0000313" key="5">
    <source>
        <dbReference type="Proteomes" id="UP001163104"/>
    </source>
</evidence>